<dbReference type="Proteomes" id="UP001497516">
    <property type="component" value="Chromosome 3"/>
</dbReference>
<keyword evidence="2" id="KW-1185">Reference proteome</keyword>
<dbReference type="AlphaFoldDB" id="A0AAV2DU55"/>
<protein>
    <submittedName>
        <fullName evidence="1">Uncharacterized protein</fullName>
    </submittedName>
</protein>
<organism evidence="1 2">
    <name type="scientific">Linum trigynum</name>
    <dbReference type="NCBI Taxonomy" id="586398"/>
    <lineage>
        <taxon>Eukaryota</taxon>
        <taxon>Viridiplantae</taxon>
        <taxon>Streptophyta</taxon>
        <taxon>Embryophyta</taxon>
        <taxon>Tracheophyta</taxon>
        <taxon>Spermatophyta</taxon>
        <taxon>Magnoliopsida</taxon>
        <taxon>eudicotyledons</taxon>
        <taxon>Gunneridae</taxon>
        <taxon>Pentapetalae</taxon>
        <taxon>rosids</taxon>
        <taxon>fabids</taxon>
        <taxon>Malpighiales</taxon>
        <taxon>Linaceae</taxon>
        <taxon>Linum</taxon>
    </lineage>
</organism>
<name>A0AAV2DU55_9ROSI</name>
<accession>A0AAV2DU55</accession>
<reference evidence="1 2" key="1">
    <citation type="submission" date="2024-04" db="EMBL/GenBank/DDBJ databases">
        <authorList>
            <person name="Fracassetti M."/>
        </authorList>
    </citation>
    <scope>NUCLEOTIDE SEQUENCE [LARGE SCALE GENOMIC DNA]</scope>
</reference>
<gene>
    <name evidence="1" type="ORF">LTRI10_LOCUS18887</name>
</gene>
<dbReference type="EMBL" id="OZ034816">
    <property type="protein sequence ID" value="CAL1377221.1"/>
    <property type="molecule type" value="Genomic_DNA"/>
</dbReference>
<evidence type="ECO:0000313" key="2">
    <source>
        <dbReference type="Proteomes" id="UP001497516"/>
    </source>
</evidence>
<proteinExistence type="predicted"/>
<sequence length="81" mass="9277">MPLKVPLVNQILGNNIVPQEDGFQHQPPPPGPTMEYYYTPRVADIRPVIPYPPIPANNFEIRPCWIQLITSSIRFHGLKDE</sequence>
<evidence type="ECO:0000313" key="1">
    <source>
        <dbReference type="EMBL" id="CAL1377221.1"/>
    </source>
</evidence>